<sequence>MRLLPLLLLALQLVTKHKDSLAQLQLKLEREDMVRISPTITASIQTPINSSTSSTPDIKSLFFLWAQGELLSKIAESCNLEIANQVLYACNYGIVLEGPVI</sequence>
<name>V2W5F3_MONRO</name>
<evidence type="ECO:0000313" key="2">
    <source>
        <dbReference type="EMBL" id="ESK82053.1"/>
    </source>
</evidence>
<dbReference type="HOGENOM" id="CLU_2298370_0_0_1"/>
<keyword evidence="3" id="KW-1185">Reference proteome</keyword>
<proteinExistence type="predicted"/>
<comment type="caution">
    <text evidence="2">The sequence shown here is derived from an EMBL/GenBank/DDBJ whole genome shotgun (WGS) entry which is preliminary data.</text>
</comment>
<keyword evidence="1" id="KW-0732">Signal</keyword>
<dbReference type="KEGG" id="mrr:Moror_13421"/>
<protein>
    <submittedName>
        <fullName evidence="2">Uncharacterized protein</fullName>
    </submittedName>
</protein>
<feature type="chain" id="PRO_5004712806" evidence="1">
    <location>
        <begin position="23"/>
        <end position="101"/>
    </location>
</feature>
<organism evidence="2 3">
    <name type="scientific">Moniliophthora roreri (strain MCA 2997)</name>
    <name type="common">Cocoa frosty pod rot fungus</name>
    <name type="synonym">Crinipellis roreri</name>
    <dbReference type="NCBI Taxonomy" id="1381753"/>
    <lineage>
        <taxon>Eukaryota</taxon>
        <taxon>Fungi</taxon>
        <taxon>Dikarya</taxon>
        <taxon>Basidiomycota</taxon>
        <taxon>Agaricomycotina</taxon>
        <taxon>Agaricomycetes</taxon>
        <taxon>Agaricomycetidae</taxon>
        <taxon>Agaricales</taxon>
        <taxon>Marasmiineae</taxon>
        <taxon>Marasmiaceae</taxon>
        <taxon>Moniliophthora</taxon>
    </lineage>
</organism>
<evidence type="ECO:0000313" key="3">
    <source>
        <dbReference type="Proteomes" id="UP000017559"/>
    </source>
</evidence>
<reference evidence="2 3" key="1">
    <citation type="journal article" date="2014" name="BMC Genomics">
        <title>Genome and secretome analysis of the hemibiotrophic fungal pathogen, Moniliophthora roreri, which causes frosty pod rot disease of cacao: mechanisms of the biotrophic and necrotrophic phases.</title>
        <authorList>
            <person name="Meinhardt L.W."/>
            <person name="Costa G.G.L."/>
            <person name="Thomazella D.P.T."/>
            <person name="Teixeira P.J.P.L."/>
            <person name="Carazzolle M.F."/>
            <person name="Schuster S.C."/>
            <person name="Carlson J.E."/>
            <person name="Guiltinan M.J."/>
            <person name="Mieczkowski P."/>
            <person name="Farmer A."/>
            <person name="Ramaraj T."/>
            <person name="Crozier J."/>
            <person name="Davis R.E."/>
            <person name="Shao J."/>
            <person name="Melnick R.L."/>
            <person name="Pereira G.A.G."/>
            <person name="Bailey B.A."/>
        </authorList>
    </citation>
    <scope>NUCLEOTIDE SEQUENCE [LARGE SCALE GENOMIC DNA]</scope>
    <source>
        <strain evidence="2 3">MCA 2997</strain>
    </source>
</reference>
<dbReference type="EMBL" id="AWSO01002093">
    <property type="protein sequence ID" value="ESK82053.1"/>
    <property type="molecule type" value="Genomic_DNA"/>
</dbReference>
<dbReference type="Proteomes" id="UP000017559">
    <property type="component" value="Unassembled WGS sequence"/>
</dbReference>
<accession>V2W5F3</accession>
<evidence type="ECO:0000256" key="1">
    <source>
        <dbReference type="SAM" id="SignalP"/>
    </source>
</evidence>
<gene>
    <name evidence="2" type="ORF">Moror_13421</name>
</gene>
<feature type="non-terminal residue" evidence="2">
    <location>
        <position position="101"/>
    </location>
</feature>
<feature type="signal peptide" evidence="1">
    <location>
        <begin position="1"/>
        <end position="22"/>
    </location>
</feature>
<dbReference type="AlphaFoldDB" id="V2W5F3"/>